<dbReference type="EMBL" id="FMJD01000005">
    <property type="protein sequence ID" value="SCM74805.1"/>
    <property type="molecule type" value="Genomic_DNA"/>
</dbReference>
<accession>A0A212LB94</accession>
<evidence type="ECO:0000313" key="1">
    <source>
        <dbReference type="EMBL" id="SCM74805.1"/>
    </source>
</evidence>
<organism evidence="1">
    <name type="scientific">uncultured Pleomorphomonas sp</name>
    <dbReference type="NCBI Taxonomy" id="442121"/>
    <lineage>
        <taxon>Bacteria</taxon>
        <taxon>Pseudomonadati</taxon>
        <taxon>Pseudomonadota</taxon>
        <taxon>Alphaproteobacteria</taxon>
        <taxon>Hyphomicrobiales</taxon>
        <taxon>Pleomorphomonadaceae</taxon>
        <taxon>Pleomorphomonas</taxon>
        <taxon>environmental samples</taxon>
    </lineage>
</organism>
<name>A0A212LB94_9HYPH</name>
<protein>
    <submittedName>
        <fullName evidence="1">Uncharacterized protein</fullName>
    </submittedName>
</protein>
<proteinExistence type="predicted"/>
<sequence>MRQAKSGFSSCFQSPARQDRIWTWTIAKQWVKMIPSELFQAAVPMSEYQYYEFQAIDRPLSAADRKALRALSTRARITTSSFVNAYEWGDFKGDPAKLMEAWFDLHLYLSNWGSRRLMIRWPARTVDRRLLDAFLGEVETAELRLVGENLILDIAFEEMDIEDCDDGSGWLAALAPLRADVLSGDLRLFYLIWLSAVGAEVFDPDELEPMPGIGPMSAALDAFAEFFNIDADLVAAAAERPFDPHAAMPLSSEAVRTTISSIQDEEKADLLLRLFEGDPTVTTDLRARVHRHLRSEAEVQPVEARTVGELQTRASAIRHARERALAEAAAIADRKREAEAKRLRRRRLDALAKRGENVWREIEAEIERGNASGYDKAAALLLDLRAIADEKNTSEDFARRLRAVRERHSRKGRFIERLNKLG</sequence>
<gene>
    <name evidence="1" type="ORF">KL86PLE_130360</name>
</gene>
<dbReference type="AlphaFoldDB" id="A0A212LB94"/>
<reference evidence="1" key="1">
    <citation type="submission" date="2016-08" db="EMBL/GenBank/DDBJ databases">
        <authorList>
            <person name="Seilhamer J.J."/>
        </authorList>
    </citation>
    <scope>NUCLEOTIDE SEQUENCE</scope>
    <source>
        <strain evidence="1">86</strain>
    </source>
</reference>